<dbReference type="GO" id="GO:0005524">
    <property type="term" value="F:ATP binding"/>
    <property type="evidence" value="ECO:0007669"/>
    <property type="project" value="UniProtKB-KW"/>
</dbReference>
<dbReference type="PANTHER" id="PTHR30448:SF0">
    <property type="entry name" value="RNASE ADAPTER PROTEIN RAPZ"/>
    <property type="match status" value="1"/>
</dbReference>
<feature type="domain" description="RapZ C-terminal" evidence="5">
    <location>
        <begin position="78"/>
        <end position="197"/>
    </location>
</feature>
<evidence type="ECO:0000313" key="6">
    <source>
        <dbReference type="EMBL" id="GAF68025.1"/>
    </source>
</evidence>
<keyword evidence="1" id="KW-0547">Nucleotide-binding</keyword>
<dbReference type="PANTHER" id="PTHR30448">
    <property type="entry name" value="RNASE ADAPTER PROTEIN RAPZ"/>
    <property type="match status" value="1"/>
</dbReference>
<dbReference type="InterPro" id="IPR053930">
    <property type="entry name" value="RapZ-like_N"/>
</dbReference>
<proteinExistence type="predicted"/>
<dbReference type="Pfam" id="PF22740">
    <property type="entry name" value="PapZ_C"/>
    <property type="match status" value="1"/>
</dbReference>
<dbReference type="NCBIfam" id="NF003828">
    <property type="entry name" value="PRK05416.1"/>
    <property type="match status" value="1"/>
</dbReference>
<keyword evidence="2" id="KW-0067">ATP-binding</keyword>
<dbReference type="GO" id="GO:0005525">
    <property type="term" value="F:GTP binding"/>
    <property type="evidence" value="ECO:0007669"/>
    <property type="project" value="UniProtKB-KW"/>
</dbReference>
<evidence type="ECO:0008006" key="7">
    <source>
        <dbReference type="Google" id="ProtNLM"/>
    </source>
</evidence>
<organism evidence="6">
    <name type="scientific">marine sediment metagenome</name>
    <dbReference type="NCBI Taxonomy" id="412755"/>
    <lineage>
        <taxon>unclassified sequences</taxon>
        <taxon>metagenomes</taxon>
        <taxon>ecological metagenomes</taxon>
    </lineage>
</organism>
<gene>
    <name evidence="6" type="ORF">S01H1_14699</name>
</gene>
<evidence type="ECO:0000259" key="4">
    <source>
        <dbReference type="Pfam" id="PF03668"/>
    </source>
</evidence>
<evidence type="ECO:0000256" key="1">
    <source>
        <dbReference type="ARBA" id="ARBA00022741"/>
    </source>
</evidence>
<comment type="caution">
    <text evidence="6">The sequence shown here is derived from an EMBL/GenBank/DDBJ whole genome shotgun (WGS) entry which is preliminary data.</text>
</comment>
<evidence type="ECO:0000256" key="2">
    <source>
        <dbReference type="ARBA" id="ARBA00022840"/>
    </source>
</evidence>
<sequence>IFLECSDEILLQRFSETRRQHPLSESGSVREGIKLERDMLEKVKSQADRIISTSELNVHQLRNIFQEYFNIFTKRDMALTYMSFGFKYGVPNDIDIVFDVRFLPNPYFVRELKNLDGNDERIARYVFNWPETKAFVEKLKDFLSFQIPLFEREGKSYLTVAFGCTGGKHRSVAIVNYLKEYFSKERHRVYVIHRDMEKE</sequence>
<accession>X0SW66</accession>
<feature type="non-terminal residue" evidence="6">
    <location>
        <position position="1"/>
    </location>
</feature>
<keyword evidence="3" id="KW-0342">GTP-binding</keyword>
<dbReference type="AlphaFoldDB" id="X0SW66"/>
<feature type="domain" description="RapZ-like N-terminal" evidence="4">
    <location>
        <begin position="1"/>
        <end position="69"/>
    </location>
</feature>
<reference evidence="6" key="1">
    <citation type="journal article" date="2014" name="Front. Microbiol.">
        <title>High frequency of phylogenetically diverse reductive dehalogenase-homologous genes in deep subseafloor sedimentary metagenomes.</title>
        <authorList>
            <person name="Kawai M."/>
            <person name="Futagami T."/>
            <person name="Toyoda A."/>
            <person name="Takaki Y."/>
            <person name="Nishi S."/>
            <person name="Hori S."/>
            <person name="Arai W."/>
            <person name="Tsubouchi T."/>
            <person name="Morono Y."/>
            <person name="Uchiyama I."/>
            <person name="Ito T."/>
            <person name="Fujiyama A."/>
            <person name="Inagaki F."/>
            <person name="Takami H."/>
        </authorList>
    </citation>
    <scope>NUCLEOTIDE SEQUENCE</scope>
    <source>
        <strain evidence="6">Expedition CK06-06</strain>
    </source>
</reference>
<evidence type="ECO:0000259" key="5">
    <source>
        <dbReference type="Pfam" id="PF22740"/>
    </source>
</evidence>
<name>X0SW66_9ZZZZ</name>
<dbReference type="Pfam" id="PF03668">
    <property type="entry name" value="RapZ-like_N"/>
    <property type="match status" value="1"/>
</dbReference>
<protein>
    <recommendedName>
        <fullName evidence="7">RNase adaptor protein RapZ</fullName>
    </recommendedName>
</protein>
<evidence type="ECO:0000256" key="3">
    <source>
        <dbReference type="ARBA" id="ARBA00023134"/>
    </source>
</evidence>
<dbReference type="EMBL" id="BARS01007655">
    <property type="protein sequence ID" value="GAF68025.1"/>
    <property type="molecule type" value="Genomic_DNA"/>
</dbReference>
<dbReference type="InterPro" id="IPR053931">
    <property type="entry name" value="RapZ_C"/>
</dbReference>
<dbReference type="InterPro" id="IPR005337">
    <property type="entry name" value="RapZ-like"/>
</dbReference>